<protein>
    <recommendedName>
        <fullName evidence="2">non-specific protein-tyrosine kinase</fullName>
        <ecNumber evidence="2">2.7.10.2</ecNumber>
    </recommendedName>
</protein>
<evidence type="ECO:0000259" key="11">
    <source>
        <dbReference type="Pfam" id="PF13614"/>
    </source>
</evidence>
<evidence type="ECO:0000256" key="5">
    <source>
        <dbReference type="ARBA" id="ARBA00022777"/>
    </source>
</evidence>
<gene>
    <name evidence="12" type="ORF">KK060_20770</name>
</gene>
<feature type="transmembrane region" description="Helical" evidence="10">
    <location>
        <begin position="30"/>
        <end position="48"/>
    </location>
</feature>
<evidence type="ECO:0000256" key="3">
    <source>
        <dbReference type="ARBA" id="ARBA00022679"/>
    </source>
</evidence>
<dbReference type="Proteomes" id="UP000772618">
    <property type="component" value="Unassembled WGS sequence"/>
</dbReference>
<sequence length="771" mass="88304">MESTNNISSSSSPAEAIDFDKLKVILKNNWIWIALIFIVINSVAYLIIRYTKNTYQSNSEIKLDIKSEASEFGIKTIVEDQNVNILAGEIEIIQSRLFLSTILDNPEFQISFISVGRVLDDEMFRSGPASIKINDEKHSYYNIPIFFKEVTEKSFRLSINEGAETEGNYGEEVRLGDLKLVLQKNNLFKKGDEVAYYFIIHSDDVLLDYLIRNLVAEPLNYNANTLRISFKDHNPFKARAVLNKIDSAYLSFSNQQKNLANTQKIGWLTNELRVIEKRMEDYENYFESFTLENKTYNLDESLKETVEAINRVDSQRYEMARKIRESDRLLNSLNDNNFTIPISIRSALPEGLSKDIDQLTRLNLEQEKLKLSVNEITYTYRSKEKEIELLKSKTQEQLSELRSDWKKRLEELSNTKTRLEKSFALFPNKHTEYSKNQRFYKLYEQFYLTLMQSKSEFEIAQAGTIPEFKILSPASISATPISPNRLMILGIGAVMSFIINFFFIGLLYLANNKINAVSQLNKVQVPLLGTIPTTRHKISSGLYVLDYPKSVVSEALRSIRTNLDFFNSPSGQKVIAISSTVSGEGKSFVAMNLGGVLALSKKKVILVDLDMRKKKEHPVVTYDSTRGVSTVLIKKHNWQDCISATQLDNFHYIAAGPQPPNPSELLLHEEFSDFISELKNTYDYVILDTPPVGLVTDGIMAMKKADICLYIFRANYSKREFISNLQRIIAINKLSNITTLLNAVPIQGKTYGYGYYEEKKNEFTFKSLFRA</sequence>
<keyword evidence="10" id="KW-0812">Transmembrane</keyword>
<dbReference type="NCBIfam" id="TIGR01007">
    <property type="entry name" value="eps_fam"/>
    <property type="match status" value="1"/>
</dbReference>
<evidence type="ECO:0000256" key="6">
    <source>
        <dbReference type="ARBA" id="ARBA00022840"/>
    </source>
</evidence>
<evidence type="ECO:0000313" key="13">
    <source>
        <dbReference type="Proteomes" id="UP000772618"/>
    </source>
</evidence>
<comment type="catalytic activity">
    <reaction evidence="8">
        <text>L-tyrosyl-[protein] + ATP = O-phospho-L-tyrosyl-[protein] + ADP + H(+)</text>
        <dbReference type="Rhea" id="RHEA:10596"/>
        <dbReference type="Rhea" id="RHEA-COMP:10136"/>
        <dbReference type="Rhea" id="RHEA-COMP:20101"/>
        <dbReference type="ChEBI" id="CHEBI:15378"/>
        <dbReference type="ChEBI" id="CHEBI:30616"/>
        <dbReference type="ChEBI" id="CHEBI:46858"/>
        <dbReference type="ChEBI" id="CHEBI:61978"/>
        <dbReference type="ChEBI" id="CHEBI:456216"/>
        <dbReference type="EC" id="2.7.10.2"/>
    </reaction>
</comment>
<keyword evidence="7" id="KW-0829">Tyrosine-protein kinase</keyword>
<feature type="transmembrane region" description="Helical" evidence="10">
    <location>
        <begin position="486"/>
        <end position="510"/>
    </location>
</feature>
<comment type="caution">
    <text evidence="12">The sequence shown here is derived from an EMBL/GenBank/DDBJ whole genome shotgun (WGS) entry which is preliminary data.</text>
</comment>
<dbReference type="GO" id="GO:0004715">
    <property type="term" value="F:non-membrane spanning protein tyrosine kinase activity"/>
    <property type="evidence" value="ECO:0007669"/>
    <property type="project" value="UniProtKB-EC"/>
</dbReference>
<evidence type="ECO:0000313" key="12">
    <source>
        <dbReference type="EMBL" id="MBT1705736.1"/>
    </source>
</evidence>
<dbReference type="SUPFAM" id="SSF52540">
    <property type="entry name" value="P-loop containing nucleoside triphosphate hydrolases"/>
    <property type="match status" value="1"/>
</dbReference>
<keyword evidence="6" id="KW-0067">ATP-binding</keyword>
<dbReference type="RefSeq" id="WP_254155800.1">
    <property type="nucleotide sequence ID" value="NZ_JAHESD010000066.1"/>
</dbReference>
<keyword evidence="10" id="KW-0472">Membrane</keyword>
<reference evidence="12 13" key="1">
    <citation type="submission" date="2021-05" db="EMBL/GenBank/DDBJ databases">
        <title>A Polyphasic approach of four new species of the genus Ohtaekwangia: Ohtaekwangia histidinii sp. nov., Ohtaekwangia cretensis sp. nov., Ohtaekwangia indiensis sp. nov., Ohtaekwangia reichenbachii sp. nov. from diverse environment.</title>
        <authorList>
            <person name="Octaviana S."/>
        </authorList>
    </citation>
    <scope>NUCLEOTIDE SEQUENCE [LARGE SCALE GENOMIC DNA]</scope>
    <source>
        <strain evidence="12 13">PWU20</strain>
    </source>
</reference>
<keyword evidence="9" id="KW-0175">Coiled coil</keyword>
<comment type="similarity">
    <text evidence="1">Belongs to the CpsD/CapB family.</text>
</comment>
<evidence type="ECO:0000256" key="8">
    <source>
        <dbReference type="ARBA" id="ARBA00051245"/>
    </source>
</evidence>
<keyword evidence="3 12" id="KW-0808">Transferase</keyword>
<evidence type="ECO:0000256" key="4">
    <source>
        <dbReference type="ARBA" id="ARBA00022741"/>
    </source>
</evidence>
<evidence type="ECO:0000256" key="9">
    <source>
        <dbReference type="SAM" id="Coils"/>
    </source>
</evidence>
<dbReference type="PANTHER" id="PTHR32309:SF13">
    <property type="entry name" value="FERRIC ENTEROBACTIN TRANSPORT PROTEIN FEPE"/>
    <property type="match status" value="1"/>
</dbReference>
<dbReference type="InterPro" id="IPR025669">
    <property type="entry name" value="AAA_dom"/>
</dbReference>
<organism evidence="12 13">
    <name type="scientific">Chryseosolibacter indicus</name>
    <dbReference type="NCBI Taxonomy" id="2782351"/>
    <lineage>
        <taxon>Bacteria</taxon>
        <taxon>Pseudomonadati</taxon>
        <taxon>Bacteroidota</taxon>
        <taxon>Cytophagia</taxon>
        <taxon>Cytophagales</taxon>
        <taxon>Chryseotaleaceae</taxon>
        <taxon>Chryseosolibacter</taxon>
    </lineage>
</organism>
<accession>A0ABS5W0C6</accession>
<keyword evidence="5" id="KW-0418">Kinase</keyword>
<dbReference type="EC" id="2.7.10.2" evidence="2"/>
<keyword evidence="4" id="KW-0547">Nucleotide-binding</keyword>
<name>A0ABS5W0C6_9BACT</name>
<dbReference type="PANTHER" id="PTHR32309">
    <property type="entry name" value="TYROSINE-PROTEIN KINASE"/>
    <property type="match status" value="1"/>
</dbReference>
<dbReference type="EMBL" id="JAHESD010000066">
    <property type="protein sequence ID" value="MBT1705736.1"/>
    <property type="molecule type" value="Genomic_DNA"/>
</dbReference>
<feature type="domain" description="AAA" evidence="11">
    <location>
        <begin position="573"/>
        <end position="725"/>
    </location>
</feature>
<dbReference type="InterPro" id="IPR050445">
    <property type="entry name" value="Bact_polysacc_biosynth/exp"/>
</dbReference>
<dbReference type="Gene3D" id="3.40.50.300">
    <property type="entry name" value="P-loop containing nucleotide triphosphate hydrolases"/>
    <property type="match status" value="1"/>
</dbReference>
<proteinExistence type="inferred from homology"/>
<dbReference type="InterPro" id="IPR005702">
    <property type="entry name" value="Wzc-like_C"/>
</dbReference>
<evidence type="ECO:0000256" key="7">
    <source>
        <dbReference type="ARBA" id="ARBA00023137"/>
    </source>
</evidence>
<dbReference type="InterPro" id="IPR027417">
    <property type="entry name" value="P-loop_NTPase"/>
</dbReference>
<keyword evidence="13" id="KW-1185">Reference proteome</keyword>
<dbReference type="Pfam" id="PF13614">
    <property type="entry name" value="AAA_31"/>
    <property type="match status" value="1"/>
</dbReference>
<dbReference type="CDD" id="cd05387">
    <property type="entry name" value="BY-kinase"/>
    <property type="match status" value="1"/>
</dbReference>
<evidence type="ECO:0000256" key="2">
    <source>
        <dbReference type="ARBA" id="ARBA00011903"/>
    </source>
</evidence>
<feature type="coiled-coil region" evidence="9">
    <location>
        <begin position="395"/>
        <end position="422"/>
    </location>
</feature>
<keyword evidence="10" id="KW-1133">Transmembrane helix</keyword>
<evidence type="ECO:0000256" key="10">
    <source>
        <dbReference type="SAM" id="Phobius"/>
    </source>
</evidence>
<evidence type="ECO:0000256" key="1">
    <source>
        <dbReference type="ARBA" id="ARBA00007316"/>
    </source>
</evidence>